<dbReference type="AlphaFoldDB" id="A0AAN5ZA01"/>
<feature type="compositionally biased region" description="Polar residues" evidence="1">
    <location>
        <begin position="1010"/>
        <end position="1021"/>
    </location>
</feature>
<sequence length="1232" mass="141510">MATSSGYTQLEPSLSQIRLLHLLPLQTNNYYQSSAPWHQCVNLECTFETVHLASAPPYEALSYTWGEEAASVRILLNGKELLVRPNLAYALAALRTSEPRVLWVDALCINQKDTMERNHQVGMMGGIFRRAERVLVWLGRPSSDWDSSVAGAINMAKRIGENPPTCKLPPPPPQPNPHHDSQFVDWINLFPEEIEPRTDKEENEKRLFESRILHWRTCQNHECPCWHEDRKERVKTEREKNTSKWQDRLDKQRRRWRDVKEEHAQYKRRVKRLPAMIQDRQADLPFLAPMEEDLKKLGAEEVKQQELLNKLRRKEIQHLDLLQAPQQRLIQDFQDAQLRAYQELDNANLQKPPEAGVDLEGGKKTRPIARVPGQADQDEGEIDRLFREILADLGDFQRSIYDLRKKVREDLASPLLRERISRLNKMQQLDMDQRRGLAKLRDRLQEWEQPIDRRYATGQQLLQSQVGQFEQQVKTWESLQNKQIKDFGDLPKFIAKQYESLQSFTDLEETKLRQGRDSTDALVLSNSMDEFLTEDELHISESVKRIKKDILKQQFVLRSTELRRWKIELVLQQCGRWRSSVYEMKRKHRVKHELPEESINAQREWIRLWKDMSAWQAKEWHDIVFAGTDTSFGLLNLDLLSLEAICRLPYWRRLWIVQEVLLAKELVLCFGDNAKTTTSWDLFTKARESLERVPSFWQFRPAVSASLKEIKHAFPFRLDKLRQDTGQCWSLHNLVDITMDSLCHDPRDKIYGLLGITGGFQFGDFDIRYQDPVEHVYRNAISWYHSKHGEDANSPNLVRFSQLLQLSLKSHKDKSSSNAISAPLSLDRNLLSGYTDDFCIKRMLGSPILPIDKLIGDKALMQTRRRDWISTLVEYFDDSGFRGPKTAIEEELLYLDSISTTLSLPTSSAYAVVDDCISDETGPPIHSSRDRPGQGQEPLFFVTLDGEFGISSTCIREGDLLCKFPGSTLGVILRRANGRYVLASKAIMSSIKKTNTSNVVGETVLDQPEDGSSQSTQSQSMAKGDSSRTVQLMLDITSILSLTTPLEIVSKHETRQPLYIQETSFDWDEFIASGCDVAPSRPSQKLEVQTPDDPPEVEQEPAPTITTTFTVRTRVFSSELTHNMSKLFSGAPMVSLDINETYTELSYPDPTTLWSKAPANLRSDKPVNVPTRVASPQEESHNSKPRTFKLSVSLRQLGSKPKIGALDVPADRSTPDLQGGKMLQAISGWWNR</sequence>
<dbReference type="EMBL" id="JAAMOD010000182">
    <property type="protein sequence ID" value="KAF5236300.1"/>
    <property type="molecule type" value="Genomic_DNA"/>
</dbReference>
<dbReference type="PANTHER" id="PTHR24148">
    <property type="entry name" value="ANKYRIN REPEAT DOMAIN-CONTAINING PROTEIN 39 HOMOLOG-RELATED"/>
    <property type="match status" value="1"/>
</dbReference>
<protein>
    <recommendedName>
        <fullName evidence="2">Heterokaryon incompatibility domain-containing protein</fullName>
    </recommendedName>
</protein>
<dbReference type="PANTHER" id="PTHR24148:SF64">
    <property type="entry name" value="HETEROKARYON INCOMPATIBILITY DOMAIN-CONTAINING PROTEIN"/>
    <property type="match status" value="1"/>
</dbReference>
<dbReference type="InterPro" id="IPR052895">
    <property type="entry name" value="HetReg/Transcr_Mod"/>
</dbReference>
<feature type="region of interest" description="Disordered" evidence="1">
    <location>
        <begin position="1079"/>
        <end position="1101"/>
    </location>
</feature>
<dbReference type="Proteomes" id="UP000537989">
    <property type="component" value="Unassembled WGS sequence"/>
</dbReference>
<feature type="region of interest" description="Disordered" evidence="1">
    <location>
        <begin position="1005"/>
        <end position="1026"/>
    </location>
</feature>
<reference evidence="3 4" key="1">
    <citation type="submission" date="2020-02" db="EMBL/GenBank/DDBJ databases">
        <title>Identification and distribution of gene clusters putatively required for synthesis of sphingolipid metabolism inhibitors in phylogenetically diverse species of the filamentous fungus Fusarium.</title>
        <authorList>
            <person name="Kim H.-S."/>
            <person name="Busman M."/>
            <person name="Brown D.W."/>
            <person name="Divon H."/>
            <person name="Uhlig S."/>
            <person name="Proctor R.H."/>
        </authorList>
    </citation>
    <scope>NUCLEOTIDE SEQUENCE [LARGE SCALE GENOMIC DNA]</scope>
    <source>
        <strain evidence="3 4">NRRL 2903</strain>
    </source>
</reference>
<feature type="region of interest" description="Disordered" evidence="1">
    <location>
        <begin position="1163"/>
        <end position="1186"/>
    </location>
</feature>
<keyword evidence="4" id="KW-1185">Reference proteome</keyword>
<dbReference type="InterPro" id="IPR010730">
    <property type="entry name" value="HET"/>
</dbReference>
<evidence type="ECO:0000313" key="3">
    <source>
        <dbReference type="EMBL" id="KAF5236300.1"/>
    </source>
</evidence>
<name>A0AAN5ZA01_FUSAU</name>
<dbReference type="Pfam" id="PF06985">
    <property type="entry name" value="HET"/>
    <property type="match status" value="1"/>
</dbReference>
<gene>
    <name evidence="3" type="ORF">FAUST_6648</name>
</gene>
<feature type="domain" description="Heterokaryon incompatibility" evidence="2">
    <location>
        <begin position="58"/>
        <end position="145"/>
    </location>
</feature>
<organism evidence="3 4">
    <name type="scientific">Fusarium austroamericanum</name>
    <dbReference type="NCBI Taxonomy" id="282268"/>
    <lineage>
        <taxon>Eukaryota</taxon>
        <taxon>Fungi</taxon>
        <taxon>Dikarya</taxon>
        <taxon>Ascomycota</taxon>
        <taxon>Pezizomycotina</taxon>
        <taxon>Sordariomycetes</taxon>
        <taxon>Hypocreomycetidae</taxon>
        <taxon>Hypocreales</taxon>
        <taxon>Nectriaceae</taxon>
        <taxon>Fusarium</taxon>
    </lineage>
</organism>
<evidence type="ECO:0000313" key="4">
    <source>
        <dbReference type="Proteomes" id="UP000537989"/>
    </source>
</evidence>
<proteinExistence type="predicted"/>
<comment type="caution">
    <text evidence="3">The sequence shown here is derived from an EMBL/GenBank/DDBJ whole genome shotgun (WGS) entry which is preliminary data.</text>
</comment>
<evidence type="ECO:0000259" key="2">
    <source>
        <dbReference type="Pfam" id="PF06985"/>
    </source>
</evidence>
<accession>A0AAN5ZA01</accession>
<evidence type="ECO:0000256" key="1">
    <source>
        <dbReference type="SAM" id="MobiDB-lite"/>
    </source>
</evidence>